<proteinExistence type="predicted"/>
<sequence length="366" mass="41245">MGRDKANKQPPSSQQKIDQFTTPAGQRGEGDTASGGPAPDGVSAILQAIQASQSAVETKIGEVREDVGLVRQDLRNAVSRITEVETRVSQTENDLADLRSKVAQLQTRTGELHRRAEDAENRSRRNNLRFIGFPEGVEDGEASEFLERWIKAWMPDQSLSPWFAIERAHRALAPRPPPGGPKRPMIARFFNFKDRDNILKEARRSEDLQWENHKILIFPDYTREVQIRRRSYEHVKQKLRAMQLSYMLLFPARLKVLLAGRANFFETPEEAWDWLTEEGIGAPRGPLEHTEGAPRVGPLTPGGPRRSRRRTRSRRGRPKDTNNLDNNEEIRDSGSQTEKKPTDPSGPQIPGQTADDNGLSQSPVLG</sequence>
<gene>
    <name evidence="3" type="ORF">NDU88_005038</name>
</gene>
<dbReference type="SUPFAM" id="SSF57997">
    <property type="entry name" value="Tropomyosin"/>
    <property type="match status" value="1"/>
</dbReference>
<feature type="compositionally biased region" description="Basic residues" evidence="2">
    <location>
        <begin position="305"/>
        <end position="317"/>
    </location>
</feature>
<accession>A0AAV7SKI0</accession>
<dbReference type="PANTHER" id="PTHR11505">
    <property type="entry name" value="L1 TRANSPOSABLE ELEMENT-RELATED"/>
    <property type="match status" value="1"/>
</dbReference>
<dbReference type="EMBL" id="JANPWB010000008">
    <property type="protein sequence ID" value="KAJ1164602.1"/>
    <property type="molecule type" value="Genomic_DNA"/>
</dbReference>
<reference evidence="3" key="1">
    <citation type="journal article" date="2022" name="bioRxiv">
        <title>Sequencing and chromosome-scale assembly of the giantPleurodeles waltlgenome.</title>
        <authorList>
            <person name="Brown T."/>
            <person name="Elewa A."/>
            <person name="Iarovenko S."/>
            <person name="Subramanian E."/>
            <person name="Araus A.J."/>
            <person name="Petzold A."/>
            <person name="Susuki M."/>
            <person name="Suzuki K.-i.T."/>
            <person name="Hayashi T."/>
            <person name="Toyoda A."/>
            <person name="Oliveira C."/>
            <person name="Osipova E."/>
            <person name="Leigh N.D."/>
            <person name="Simon A."/>
            <person name="Yun M.H."/>
        </authorList>
    </citation>
    <scope>NUCLEOTIDE SEQUENCE</scope>
    <source>
        <strain evidence="3">20211129_DDA</strain>
        <tissue evidence="3">Liver</tissue>
    </source>
</reference>
<dbReference type="AlphaFoldDB" id="A0AAV7SKI0"/>
<name>A0AAV7SKI0_PLEWA</name>
<evidence type="ECO:0000313" key="4">
    <source>
        <dbReference type="Proteomes" id="UP001066276"/>
    </source>
</evidence>
<dbReference type="Gene3D" id="3.30.70.1820">
    <property type="entry name" value="L1 transposable element, RRM domain"/>
    <property type="match status" value="1"/>
</dbReference>
<evidence type="ECO:0000313" key="3">
    <source>
        <dbReference type="EMBL" id="KAJ1164602.1"/>
    </source>
</evidence>
<dbReference type="InterPro" id="IPR004244">
    <property type="entry name" value="Transposase_22"/>
</dbReference>
<feature type="compositionally biased region" description="Basic and acidic residues" evidence="2">
    <location>
        <begin position="318"/>
        <end position="342"/>
    </location>
</feature>
<evidence type="ECO:0000256" key="2">
    <source>
        <dbReference type="SAM" id="MobiDB-lite"/>
    </source>
</evidence>
<comment type="caution">
    <text evidence="3">The sequence shown here is derived from an EMBL/GenBank/DDBJ whole genome shotgun (WGS) entry which is preliminary data.</text>
</comment>
<dbReference type="Gene3D" id="1.20.5.340">
    <property type="match status" value="1"/>
</dbReference>
<feature type="compositionally biased region" description="Polar residues" evidence="2">
    <location>
        <begin position="350"/>
        <end position="366"/>
    </location>
</feature>
<protein>
    <recommendedName>
        <fullName evidence="5">L1 transposable element RRM domain-containing protein</fullName>
    </recommendedName>
</protein>
<feature type="compositionally biased region" description="Polar residues" evidence="2">
    <location>
        <begin position="9"/>
        <end position="24"/>
    </location>
</feature>
<feature type="region of interest" description="Disordered" evidence="2">
    <location>
        <begin position="1"/>
        <end position="41"/>
    </location>
</feature>
<keyword evidence="1" id="KW-0175">Coiled coil</keyword>
<evidence type="ECO:0008006" key="5">
    <source>
        <dbReference type="Google" id="ProtNLM"/>
    </source>
</evidence>
<feature type="coiled-coil region" evidence="1">
    <location>
        <begin position="74"/>
        <end position="122"/>
    </location>
</feature>
<dbReference type="Proteomes" id="UP001066276">
    <property type="component" value="Chromosome 4_2"/>
</dbReference>
<organism evidence="3 4">
    <name type="scientific">Pleurodeles waltl</name>
    <name type="common">Iberian ribbed newt</name>
    <dbReference type="NCBI Taxonomy" id="8319"/>
    <lineage>
        <taxon>Eukaryota</taxon>
        <taxon>Metazoa</taxon>
        <taxon>Chordata</taxon>
        <taxon>Craniata</taxon>
        <taxon>Vertebrata</taxon>
        <taxon>Euteleostomi</taxon>
        <taxon>Amphibia</taxon>
        <taxon>Batrachia</taxon>
        <taxon>Caudata</taxon>
        <taxon>Salamandroidea</taxon>
        <taxon>Salamandridae</taxon>
        <taxon>Pleurodelinae</taxon>
        <taxon>Pleurodeles</taxon>
    </lineage>
</organism>
<keyword evidence="4" id="KW-1185">Reference proteome</keyword>
<evidence type="ECO:0000256" key="1">
    <source>
        <dbReference type="SAM" id="Coils"/>
    </source>
</evidence>
<feature type="region of interest" description="Disordered" evidence="2">
    <location>
        <begin position="282"/>
        <end position="366"/>
    </location>
</feature>